<dbReference type="InterPro" id="IPR029063">
    <property type="entry name" value="SAM-dependent_MTases_sf"/>
</dbReference>
<dbReference type="Pfam" id="PF04445">
    <property type="entry name" value="SAM_MT"/>
    <property type="match status" value="1"/>
</dbReference>
<keyword evidence="1" id="KW-0808">Transferase</keyword>
<evidence type="ECO:0000313" key="2">
    <source>
        <dbReference type="Proteomes" id="UP000029409"/>
    </source>
</evidence>
<dbReference type="KEGG" id="pdu:PDUR_15805"/>
<dbReference type="OrthoDB" id="1653798at2"/>
<dbReference type="AlphaFoldDB" id="A0A089HMK5"/>
<name>A0A089HMK5_PAEDU</name>
<dbReference type="PANTHER" id="PTHR36112:SF1">
    <property type="entry name" value="RIBOSOMAL RNA SMALL SUBUNIT METHYLTRANSFERASE J"/>
    <property type="match status" value="1"/>
</dbReference>
<dbReference type="PANTHER" id="PTHR36112">
    <property type="entry name" value="RIBOSOMAL RNA SMALL SUBUNIT METHYLTRANSFERASE J"/>
    <property type="match status" value="1"/>
</dbReference>
<dbReference type="EMBL" id="CP009288">
    <property type="protein sequence ID" value="AIQ13211.1"/>
    <property type="molecule type" value="Genomic_DNA"/>
</dbReference>
<dbReference type="STRING" id="44251.PDUR_15805"/>
<protein>
    <submittedName>
        <fullName evidence="1">SAM-dependent methyltransferase</fullName>
    </submittedName>
</protein>
<proteinExistence type="predicted"/>
<dbReference type="Proteomes" id="UP000029409">
    <property type="component" value="Chromosome"/>
</dbReference>
<accession>A0A089HMK5</accession>
<keyword evidence="2" id="KW-1185">Reference proteome</keyword>
<organism evidence="1 2">
    <name type="scientific">Paenibacillus durus</name>
    <name type="common">Paenibacillus azotofixans</name>
    <dbReference type="NCBI Taxonomy" id="44251"/>
    <lineage>
        <taxon>Bacteria</taxon>
        <taxon>Bacillati</taxon>
        <taxon>Bacillota</taxon>
        <taxon>Bacilli</taxon>
        <taxon>Bacillales</taxon>
        <taxon>Paenibacillaceae</taxon>
        <taxon>Paenibacillus</taxon>
    </lineage>
</organism>
<dbReference type="InterPro" id="IPR007536">
    <property type="entry name" value="16SrRNA_methylTrfase_J"/>
</dbReference>
<sequence length="261" mass="28236">MIITTGDRPLTEVAARAERLAERLGVRYIARGNLSMNKLFSRYGGAEVLVVLLEGVRLLRPDRPQLQFHPSMGFVRAKRVLKGDGDPMLDSAGMAPGDSVLDCTAGLGSDALLFAVRGGERSCVTALESSLPLYALLAEGMANYTSGIEEVDAALRRINVVNSDHQSYLASLPDGSVDIVYFDPMFREPLEDSAAISPLRAYANSASLSQESVLAAVRVARKAVVLKEKRGSGEFSRLGFEEMLRPGAKTSYGVIRIDQRS</sequence>
<dbReference type="SUPFAM" id="SSF53335">
    <property type="entry name" value="S-adenosyl-L-methionine-dependent methyltransferases"/>
    <property type="match status" value="1"/>
</dbReference>
<reference evidence="1 2" key="1">
    <citation type="submission" date="2014-08" db="EMBL/GenBank/DDBJ databases">
        <title>Comparative genomics of the Paenibacillus odorifer group.</title>
        <authorList>
            <person name="den Bakker H.C."/>
            <person name="Tsai Y.-C."/>
            <person name="Martin N."/>
            <person name="Korlach J."/>
            <person name="Wiedmann M."/>
        </authorList>
    </citation>
    <scope>NUCLEOTIDE SEQUENCE [LARGE SCALE GENOMIC DNA]</scope>
    <source>
        <strain evidence="1 2">DSM 1735</strain>
    </source>
</reference>
<gene>
    <name evidence="1" type="ORF">PDUR_15805</name>
</gene>
<dbReference type="RefSeq" id="WP_042207002.1">
    <property type="nucleotide sequence ID" value="NZ_CP009288.1"/>
</dbReference>
<evidence type="ECO:0000313" key="1">
    <source>
        <dbReference type="EMBL" id="AIQ13211.1"/>
    </source>
</evidence>
<keyword evidence="1" id="KW-0489">Methyltransferase</keyword>
<dbReference type="eggNOG" id="COG2226">
    <property type="taxonomic scope" value="Bacteria"/>
</dbReference>
<dbReference type="CDD" id="cd02440">
    <property type="entry name" value="AdoMet_MTases"/>
    <property type="match status" value="1"/>
</dbReference>
<dbReference type="Gene3D" id="3.40.50.150">
    <property type="entry name" value="Vaccinia Virus protein VP39"/>
    <property type="match status" value="1"/>
</dbReference>
<dbReference type="GO" id="GO:0008990">
    <property type="term" value="F:rRNA (guanine-N2-)-methyltransferase activity"/>
    <property type="evidence" value="ECO:0007669"/>
    <property type="project" value="InterPro"/>
</dbReference>